<dbReference type="Proteomes" id="UP000823388">
    <property type="component" value="Chromosome 9K"/>
</dbReference>
<reference evidence="3" key="1">
    <citation type="submission" date="2020-05" db="EMBL/GenBank/DDBJ databases">
        <title>WGS assembly of Panicum virgatum.</title>
        <authorList>
            <person name="Lovell J.T."/>
            <person name="Jenkins J."/>
            <person name="Shu S."/>
            <person name="Juenger T.E."/>
            <person name="Schmutz J."/>
        </authorList>
    </citation>
    <scope>NUCLEOTIDE SEQUENCE</scope>
    <source>
        <strain evidence="3">AP13</strain>
    </source>
</reference>
<dbReference type="GO" id="GO:0005880">
    <property type="term" value="C:nuclear microtubule"/>
    <property type="evidence" value="ECO:0007669"/>
    <property type="project" value="TreeGrafter"/>
</dbReference>
<dbReference type="GO" id="GO:0051225">
    <property type="term" value="P:spindle assembly"/>
    <property type="evidence" value="ECO:0007669"/>
    <property type="project" value="TreeGrafter"/>
</dbReference>
<feature type="region of interest" description="Disordered" evidence="2">
    <location>
        <begin position="129"/>
        <end position="170"/>
    </location>
</feature>
<comment type="similarity">
    <text evidence="1">Belongs to the QWRF family.</text>
</comment>
<feature type="region of interest" description="Disordered" evidence="2">
    <location>
        <begin position="195"/>
        <end position="228"/>
    </location>
</feature>
<organism evidence="3 4">
    <name type="scientific">Panicum virgatum</name>
    <name type="common">Blackwell switchgrass</name>
    <dbReference type="NCBI Taxonomy" id="38727"/>
    <lineage>
        <taxon>Eukaryota</taxon>
        <taxon>Viridiplantae</taxon>
        <taxon>Streptophyta</taxon>
        <taxon>Embryophyta</taxon>
        <taxon>Tracheophyta</taxon>
        <taxon>Spermatophyta</taxon>
        <taxon>Magnoliopsida</taxon>
        <taxon>Liliopsida</taxon>
        <taxon>Poales</taxon>
        <taxon>Poaceae</taxon>
        <taxon>PACMAD clade</taxon>
        <taxon>Panicoideae</taxon>
        <taxon>Panicodae</taxon>
        <taxon>Paniceae</taxon>
        <taxon>Panicinae</taxon>
        <taxon>Panicum</taxon>
        <taxon>Panicum sect. Hiantes</taxon>
    </lineage>
</organism>
<name>A0A8T0NHS3_PANVG</name>
<evidence type="ECO:0000256" key="2">
    <source>
        <dbReference type="SAM" id="MobiDB-lite"/>
    </source>
</evidence>
<dbReference type="GO" id="GO:0005737">
    <property type="term" value="C:cytoplasm"/>
    <property type="evidence" value="ECO:0007669"/>
    <property type="project" value="TreeGrafter"/>
</dbReference>
<gene>
    <name evidence="3" type="ORF">PVAP13_9KG115985</name>
</gene>
<dbReference type="EMBL" id="CM029053">
    <property type="protein sequence ID" value="KAG2547682.1"/>
    <property type="molecule type" value="Genomic_DNA"/>
</dbReference>
<feature type="compositionally biased region" description="Low complexity" evidence="2">
    <location>
        <begin position="39"/>
        <end position="56"/>
    </location>
</feature>
<dbReference type="AlphaFoldDB" id="A0A8T0NHS3"/>
<comment type="caution">
    <text evidence="3">The sequence shown here is derived from an EMBL/GenBank/DDBJ whole genome shotgun (WGS) entry which is preliminary data.</text>
</comment>
<dbReference type="GO" id="GO:0008017">
    <property type="term" value="F:microtubule binding"/>
    <property type="evidence" value="ECO:0007669"/>
    <property type="project" value="TreeGrafter"/>
</dbReference>
<protein>
    <recommendedName>
        <fullName evidence="5">QWRF motif-containing protein 3</fullName>
    </recommendedName>
</protein>
<keyword evidence="4" id="KW-1185">Reference proteome</keyword>
<evidence type="ECO:0000313" key="3">
    <source>
        <dbReference type="EMBL" id="KAG2547682.1"/>
    </source>
</evidence>
<accession>A0A8T0NHS3</accession>
<dbReference type="InterPro" id="IPR007573">
    <property type="entry name" value="QWRF"/>
</dbReference>
<feature type="compositionally biased region" description="Low complexity" evidence="2">
    <location>
        <begin position="77"/>
        <end position="87"/>
    </location>
</feature>
<proteinExistence type="inferred from homology"/>
<dbReference type="PANTHER" id="PTHR31807:SF31">
    <property type="entry name" value="QWRF MOTIF PROTEIN (DUF566)-RELATED"/>
    <property type="match status" value="1"/>
</dbReference>
<sequence length="523" mass="54151">MSSSKRWASASGTELPGRSSPLPAAALSPGRQSARRSVSRSDAAPASGGAGAASIARVLWPSSSSSGGGKSGKNKAAPRAPSPLSSASPPPPSSVAATLADHLARDDAPQALSRQRSCTELPRFADADAEARKIGRSSAAGKGGGGHAFGRSMRFLPSTKPAGVTLTPGRVAPSDLRRLANGGVSLDAAADAASSGSECSDASRGSSTATRTAASKLRSPLLPRTSSVRLLGSSNTQWALSPGRRSGSPLKAATTTLPAVPEAKGRKSLISLGWGHIFHRRKHAAEDASIAAAAATLLSSPVSSSRSSTGGGGSEVGHQMRMAHCRLLQWRFANATADAVRKRKQASTELDLMGAWASVSEVRGKVARKRLQLEKEKQKIKLNTVLSFQMKDLESWGKVETEHTAALASTIGCTRAAVCRIPLTNGAKASLPPLATILQQALELALTTKAMTRSFSPLAKDTALVISELVRVASEEKALLQECLELLSQVSALQVKEQSLRCHLVQSSSPSAVTEDCTQALGC</sequence>
<evidence type="ECO:0000313" key="4">
    <source>
        <dbReference type="Proteomes" id="UP000823388"/>
    </source>
</evidence>
<dbReference type="Pfam" id="PF04484">
    <property type="entry name" value="QWRF"/>
    <property type="match status" value="1"/>
</dbReference>
<dbReference type="PANTHER" id="PTHR31807">
    <property type="entry name" value="AUGMIN FAMILY MEMBER"/>
    <property type="match status" value="1"/>
</dbReference>
<feature type="compositionally biased region" description="Low complexity" evidence="2">
    <location>
        <begin position="195"/>
        <end position="207"/>
    </location>
</feature>
<evidence type="ECO:0008006" key="5">
    <source>
        <dbReference type="Google" id="ProtNLM"/>
    </source>
</evidence>
<feature type="compositionally biased region" description="Polar residues" evidence="2">
    <location>
        <begin position="1"/>
        <end position="12"/>
    </location>
</feature>
<evidence type="ECO:0000256" key="1">
    <source>
        <dbReference type="ARBA" id="ARBA00010016"/>
    </source>
</evidence>
<dbReference type="OrthoDB" id="774923at2759"/>
<feature type="region of interest" description="Disordered" evidence="2">
    <location>
        <begin position="1"/>
        <end position="96"/>
    </location>
</feature>